<keyword evidence="5 12" id="KW-0813">Transport</keyword>
<evidence type="ECO:0000313" key="15">
    <source>
        <dbReference type="Proteomes" id="UP000005808"/>
    </source>
</evidence>
<evidence type="ECO:0000256" key="5">
    <source>
        <dbReference type="ARBA" id="ARBA00022448"/>
    </source>
</evidence>
<reference evidence="14 15" key="1">
    <citation type="journal article" date="2012" name="J. Bacteriol.">
        <title>De Novo Genome Project of Cupriavidus basilensis OR16.</title>
        <authorList>
            <person name="Cserhati M."/>
            <person name="Kriszt B."/>
            <person name="Szoboszlay S."/>
            <person name="Toth A."/>
            <person name="Szabo I."/>
            <person name="Tancsics A."/>
            <person name="Nagy I."/>
            <person name="Horvath B."/>
            <person name="Nagy I."/>
            <person name="Kukolya J."/>
        </authorList>
    </citation>
    <scope>NUCLEOTIDE SEQUENCE [LARGE SCALE GENOMIC DNA]</scope>
    <source>
        <strain evidence="14 15">OR16</strain>
    </source>
</reference>
<dbReference type="PANTHER" id="PTHR42859">
    <property type="entry name" value="OXIDOREDUCTASE"/>
    <property type="match status" value="1"/>
</dbReference>
<evidence type="ECO:0000256" key="4">
    <source>
        <dbReference type="ARBA" id="ARBA00013529"/>
    </source>
</evidence>
<evidence type="ECO:0000256" key="10">
    <source>
        <dbReference type="ARBA" id="ARBA00023004"/>
    </source>
</evidence>
<comment type="function">
    <text evidence="3 12">Ferredoxins are iron-sulfur proteins that transfer electrons in a wide variety of metabolic reactions.</text>
</comment>
<dbReference type="Pfam" id="PF00037">
    <property type="entry name" value="Fer4"/>
    <property type="match status" value="1"/>
</dbReference>
<keyword evidence="9 12" id="KW-0249">Electron transport</keyword>
<evidence type="ECO:0000256" key="11">
    <source>
        <dbReference type="ARBA" id="ARBA00023014"/>
    </source>
</evidence>
<evidence type="ECO:0000256" key="2">
    <source>
        <dbReference type="ARBA" id="ARBA00001966"/>
    </source>
</evidence>
<evidence type="ECO:0000313" key="14">
    <source>
        <dbReference type="EMBL" id="EHP42944.1"/>
    </source>
</evidence>
<sequence length="116" mass="12376">MERALMAYVIASGCIDVKDGACVKCCPVDCIYEGVRTLYIHPDECISCGICVSVCPTEAIHDEAELPAEQAVFAAVNREFFARHVSGVGSPGGADYVGPQVCDHPVVEAYPVRSEP</sequence>
<dbReference type="Gene3D" id="3.30.70.20">
    <property type="match status" value="1"/>
</dbReference>
<dbReference type="PRINTS" id="PR00354">
    <property type="entry name" value="7FE8SFRDOXIN"/>
</dbReference>
<feature type="domain" description="4Fe-4S ferredoxin-type" evidence="13">
    <location>
        <begin position="36"/>
        <end position="65"/>
    </location>
</feature>
<dbReference type="NCBIfam" id="NF045480">
    <property type="entry name" value="FdxA_Actino"/>
    <property type="match status" value="1"/>
</dbReference>
<comment type="caution">
    <text evidence="14">The sequence shown here is derived from an EMBL/GenBank/DDBJ whole genome shotgun (WGS) entry which is preliminary data.</text>
</comment>
<evidence type="ECO:0000256" key="1">
    <source>
        <dbReference type="ARBA" id="ARBA00001927"/>
    </source>
</evidence>
<evidence type="ECO:0000256" key="9">
    <source>
        <dbReference type="ARBA" id="ARBA00022982"/>
    </source>
</evidence>
<keyword evidence="10 12" id="KW-0408">Iron</keyword>
<keyword evidence="8" id="KW-0677">Repeat</keyword>
<evidence type="ECO:0000256" key="7">
    <source>
        <dbReference type="ARBA" id="ARBA00022723"/>
    </source>
</evidence>
<comment type="cofactor">
    <cofactor evidence="1">
        <name>[3Fe-4S] cluster</name>
        <dbReference type="ChEBI" id="CHEBI:21137"/>
    </cofactor>
</comment>
<evidence type="ECO:0000256" key="12">
    <source>
        <dbReference type="RuleBase" id="RU365098"/>
    </source>
</evidence>
<dbReference type="Proteomes" id="UP000005808">
    <property type="component" value="Unassembled WGS sequence"/>
</dbReference>
<dbReference type="GO" id="GO:0051539">
    <property type="term" value="F:4 iron, 4 sulfur cluster binding"/>
    <property type="evidence" value="ECO:0007669"/>
    <property type="project" value="UniProtKB-UniRule"/>
</dbReference>
<dbReference type="InterPro" id="IPR054830">
    <property type="entry name" value="FdxA_Actino"/>
</dbReference>
<dbReference type="GO" id="GO:0046872">
    <property type="term" value="F:metal ion binding"/>
    <property type="evidence" value="ECO:0007669"/>
    <property type="project" value="UniProtKB-UniRule"/>
</dbReference>
<proteinExistence type="predicted"/>
<dbReference type="PROSITE" id="PS00198">
    <property type="entry name" value="4FE4S_FER_1"/>
    <property type="match status" value="1"/>
</dbReference>
<dbReference type="InterPro" id="IPR000813">
    <property type="entry name" value="7Fe_ferredoxin"/>
</dbReference>
<dbReference type="PANTHER" id="PTHR42859:SF2">
    <property type="entry name" value="FERREDOXIN"/>
    <property type="match status" value="1"/>
</dbReference>
<keyword evidence="6 12" id="KW-0004">4Fe-4S</keyword>
<keyword evidence="7 12" id="KW-0479">Metal-binding</keyword>
<protein>
    <recommendedName>
        <fullName evidence="4 12">Ferredoxin</fullName>
    </recommendedName>
</protein>
<dbReference type="PATRIC" id="fig|1127483.3.peg.2268"/>
<evidence type="ECO:0000259" key="13">
    <source>
        <dbReference type="PROSITE" id="PS51379"/>
    </source>
</evidence>
<dbReference type="InterPro" id="IPR017896">
    <property type="entry name" value="4Fe4S_Fe-S-bd"/>
</dbReference>
<dbReference type="SUPFAM" id="SSF54862">
    <property type="entry name" value="4Fe-4S ferredoxins"/>
    <property type="match status" value="1"/>
</dbReference>
<dbReference type="InterPro" id="IPR017900">
    <property type="entry name" value="4Fe4S_Fe_S_CS"/>
</dbReference>
<gene>
    <name evidence="14" type="ORF">OR16_11323</name>
</gene>
<comment type="cofactor">
    <cofactor evidence="2 12">
        <name>[4Fe-4S] cluster</name>
        <dbReference type="ChEBI" id="CHEBI:49883"/>
    </cofactor>
</comment>
<dbReference type="InterPro" id="IPR050294">
    <property type="entry name" value="RnfB_subfamily"/>
</dbReference>
<dbReference type="PROSITE" id="PS51379">
    <property type="entry name" value="4FE4S_FER_2"/>
    <property type="match status" value="1"/>
</dbReference>
<dbReference type="AlphaFoldDB" id="H1S3E2"/>
<dbReference type="GO" id="GO:0009055">
    <property type="term" value="F:electron transfer activity"/>
    <property type="evidence" value="ECO:0007669"/>
    <property type="project" value="UniProtKB-UniRule"/>
</dbReference>
<keyword evidence="11 12" id="KW-0411">Iron-sulfur</keyword>
<evidence type="ECO:0000256" key="8">
    <source>
        <dbReference type="ARBA" id="ARBA00022737"/>
    </source>
</evidence>
<organism evidence="14 15">
    <name type="scientific">Cupriavidus basilensis OR16</name>
    <dbReference type="NCBI Taxonomy" id="1127483"/>
    <lineage>
        <taxon>Bacteria</taxon>
        <taxon>Pseudomonadati</taxon>
        <taxon>Pseudomonadota</taxon>
        <taxon>Betaproteobacteria</taxon>
        <taxon>Burkholderiales</taxon>
        <taxon>Burkholderiaceae</taxon>
        <taxon>Cupriavidus</taxon>
    </lineage>
</organism>
<dbReference type="EMBL" id="AHJE01000025">
    <property type="protein sequence ID" value="EHP42944.1"/>
    <property type="molecule type" value="Genomic_DNA"/>
</dbReference>
<evidence type="ECO:0000256" key="3">
    <source>
        <dbReference type="ARBA" id="ARBA00003532"/>
    </source>
</evidence>
<evidence type="ECO:0000256" key="6">
    <source>
        <dbReference type="ARBA" id="ARBA00022485"/>
    </source>
</evidence>
<accession>H1S3E2</accession>
<name>H1S3E2_9BURK</name>